<dbReference type="RefSeq" id="WP_176443800.1">
    <property type="nucleotide sequence ID" value="NZ_CP041334.1"/>
</dbReference>
<evidence type="ECO:0000313" key="2">
    <source>
        <dbReference type="EMBL" id="QKY73326.1"/>
    </source>
</evidence>
<sequence>MAIAQDKKEVDTNGWFEVKDNPLSKEGVFLYRGNQIILPDGSRASNTDDLIPVYRPADELSSPEAIDSFKLVPWVDEHTMLGSEELGLTPAERKGVSGVVGEDVYFKDGILYGNIKAFSENLARKIENGKKELSLGYRCSYERSSGEWNGQKYDYIQRNLRGNHLALVDKGRMGAEVRVMDSQETGISYGNFIFTCDSLMEKNEMNLEELLKQAVEKFGDSATALAEIKKLLDEQGQDNEGNQEPPTPPATDDDEMGGNPDDEPPAQDDDEDKLDKLLSLVESLVSRVEALEGNSKSEDEDDNQEEPQEKPKVGDEEEKGAQAMDMAEVTRQVTKRLNERDSMYKKVSLHTGAFDVSAMDSAEAVAAYACKKLNLKTAKGLEVATITGYMANREPANKQRIVSGMDKSDVVKGKNFLTSQINK</sequence>
<organism evidence="2 3">
    <name type="scientific">Glaesserella parasuis</name>
    <name type="common">Haemophilus parasuis</name>
    <dbReference type="NCBI Taxonomy" id="738"/>
    <lineage>
        <taxon>Bacteria</taxon>
        <taxon>Pseudomonadati</taxon>
        <taxon>Pseudomonadota</taxon>
        <taxon>Gammaproteobacteria</taxon>
        <taxon>Pasteurellales</taxon>
        <taxon>Pasteurellaceae</taxon>
        <taxon>Glaesserella</taxon>
    </lineage>
</organism>
<dbReference type="Proteomes" id="UP000509790">
    <property type="component" value="Chromosome"/>
</dbReference>
<accession>A0A859IH80</accession>
<reference evidence="2 3" key="1">
    <citation type="submission" date="2019-06" db="EMBL/GenBank/DDBJ databases">
        <title>Complete genome sequence of Haemophilus parasuis HPS412.</title>
        <authorList>
            <person name="Yang S."/>
            <person name="Huang C."/>
        </authorList>
    </citation>
    <scope>NUCLEOTIDE SEQUENCE [LARGE SCALE GENOMIC DNA]</scope>
    <source>
        <strain evidence="2 3">HPS412</strain>
    </source>
</reference>
<gene>
    <name evidence="2" type="ORF">FLK62_08810</name>
</gene>
<dbReference type="InterPro" id="IPR016913">
    <property type="entry name" value="UCP029215"/>
</dbReference>
<feature type="region of interest" description="Disordered" evidence="1">
    <location>
        <begin position="233"/>
        <end position="271"/>
    </location>
</feature>
<feature type="region of interest" description="Disordered" evidence="1">
    <location>
        <begin position="290"/>
        <end position="322"/>
    </location>
</feature>
<name>A0A859IH80_GLAPU</name>
<feature type="compositionally biased region" description="Acidic residues" evidence="1">
    <location>
        <begin position="251"/>
        <end position="271"/>
    </location>
</feature>
<dbReference type="PIRSF" id="PIRSF029215">
    <property type="entry name" value="UCP029215"/>
    <property type="match status" value="1"/>
</dbReference>
<evidence type="ECO:0000313" key="3">
    <source>
        <dbReference type="Proteomes" id="UP000509790"/>
    </source>
</evidence>
<dbReference type="AlphaFoldDB" id="A0A859IH80"/>
<dbReference type="Pfam" id="PF09979">
    <property type="entry name" value="DUF2213"/>
    <property type="match status" value="1"/>
</dbReference>
<proteinExistence type="predicted"/>
<protein>
    <submittedName>
        <fullName evidence="2">DUF2213 domain-containing protein</fullName>
    </submittedName>
</protein>
<dbReference type="EMBL" id="CP041334">
    <property type="protein sequence ID" value="QKY73326.1"/>
    <property type="molecule type" value="Genomic_DNA"/>
</dbReference>
<evidence type="ECO:0000256" key="1">
    <source>
        <dbReference type="SAM" id="MobiDB-lite"/>
    </source>
</evidence>